<accession>A0A2A2LJA4</accession>
<evidence type="ECO:0000256" key="1">
    <source>
        <dbReference type="SAM" id="SignalP"/>
    </source>
</evidence>
<comment type="caution">
    <text evidence="2">The sequence shown here is derived from an EMBL/GenBank/DDBJ whole genome shotgun (WGS) entry which is preliminary data.</text>
</comment>
<sequence>MLVLCNVIIIIFIISRFDIIPGQLWQRQHETPLVFGLGLCRRYKLEEREEKEWEDGWKTTDQRKTRQARGGFANLKMRTSLEG</sequence>
<name>A0A2A2LJA4_9BILA</name>
<feature type="chain" id="PRO_5012064673" evidence="1">
    <location>
        <begin position="23"/>
        <end position="83"/>
    </location>
</feature>
<keyword evidence="1" id="KW-0732">Signal</keyword>
<dbReference type="AlphaFoldDB" id="A0A2A2LJA4"/>
<evidence type="ECO:0000313" key="3">
    <source>
        <dbReference type="Proteomes" id="UP000218231"/>
    </source>
</evidence>
<organism evidence="2 3">
    <name type="scientific">Diploscapter pachys</name>
    <dbReference type="NCBI Taxonomy" id="2018661"/>
    <lineage>
        <taxon>Eukaryota</taxon>
        <taxon>Metazoa</taxon>
        <taxon>Ecdysozoa</taxon>
        <taxon>Nematoda</taxon>
        <taxon>Chromadorea</taxon>
        <taxon>Rhabditida</taxon>
        <taxon>Rhabditina</taxon>
        <taxon>Rhabditomorpha</taxon>
        <taxon>Rhabditoidea</taxon>
        <taxon>Rhabditidae</taxon>
        <taxon>Diploscapter</taxon>
    </lineage>
</organism>
<keyword evidence="3" id="KW-1185">Reference proteome</keyword>
<proteinExistence type="predicted"/>
<feature type="signal peptide" evidence="1">
    <location>
        <begin position="1"/>
        <end position="22"/>
    </location>
</feature>
<dbReference type="Proteomes" id="UP000218231">
    <property type="component" value="Unassembled WGS sequence"/>
</dbReference>
<dbReference type="EMBL" id="LIAE01006685">
    <property type="protein sequence ID" value="PAV86281.1"/>
    <property type="molecule type" value="Genomic_DNA"/>
</dbReference>
<reference evidence="2 3" key="1">
    <citation type="journal article" date="2017" name="Curr. Biol.">
        <title>Genome architecture and evolution of a unichromosomal asexual nematode.</title>
        <authorList>
            <person name="Fradin H."/>
            <person name="Zegar C."/>
            <person name="Gutwein M."/>
            <person name="Lucas J."/>
            <person name="Kovtun M."/>
            <person name="Corcoran D."/>
            <person name="Baugh L.R."/>
            <person name="Kiontke K."/>
            <person name="Gunsalus K."/>
            <person name="Fitch D.H."/>
            <person name="Piano F."/>
        </authorList>
    </citation>
    <scope>NUCLEOTIDE SEQUENCE [LARGE SCALE GENOMIC DNA]</scope>
    <source>
        <strain evidence="2">PF1309</strain>
    </source>
</reference>
<evidence type="ECO:0000313" key="2">
    <source>
        <dbReference type="EMBL" id="PAV86281.1"/>
    </source>
</evidence>
<protein>
    <submittedName>
        <fullName evidence="2">Uncharacterized protein</fullName>
    </submittedName>
</protein>
<gene>
    <name evidence="2" type="ORF">WR25_10684</name>
</gene>